<keyword evidence="3" id="KW-1185">Reference proteome</keyword>
<feature type="compositionally biased region" description="Low complexity" evidence="1">
    <location>
        <begin position="181"/>
        <end position="196"/>
    </location>
</feature>
<evidence type="ECO:0000313" key="3">
    <source>
        <dbReference type="Proteomes" id="UP001224775"/>
    </source>
</evidence>
<feature type="compositionally biased region" description="Basic and acidic residues" evidence="1">
    <location>
        <begin position="346"/>
        <end position="365"/>
    </location>
</feature>
<feature type="region of interest" description="Disordered" evidence="1">
    <location>
        <begin position="402"/>
        <end position="460"/>
    </location>
</feature>
<dbReference type="AlphaFoldDB" id="A0AAD8YNX4"/>
<accession>A0AAD8YNX4</accession>
<dbReference type="Proteomes" id="UP001224775">
    <property type="component" value="Unassembled WGS sequence"/>
</dbReference>
<comment type="caution">
    <text evidence="2">The sequence shown here is derived from an EMBL/GenBank/DDBJ whole genome shotgun (WGS) entry which is preliminary data.</text>
</comment>
<feature type="region of interest" description="Disordered" evidence="1">
    <location>
        <begin position="557"/>
        <end position="576"/>
    </location>
</feature>
<feature type="compositionally biased region" description="Low complexity" evidence="1">
    <location>
        <begin position="47"/>
        <end position="56"/>
    </location>
</feature>
<dbReference type="EMBL" id="JATAAI010000001">
    <property type="protein sequence ID" value="KAK1748915.1"/>
    <property type="molecule type" value="Genomic_DNA"/>
</dbReference>
<feature type="region of interest" description="Disordered" evidence="1">
    <location>
        <begin position="847"/>
        <end position="866"/>
    </location>
</feature>
<sequence>MTKDTGVPPTMYPTPSRRGGRGAAPGTVHHRPTPQFQQQRPAQPSSAAAKAAAAAKALHRRAQERAKTKQQQQQEEEKQRISHDNGQSSRPPSEQRNDVFRRSPNQEVAAEGQKAAGGSILKKMMTTGQSYRVGPAAEDVKYEAKPSSTSGKKSGSAASAQPTYPHGHPGAHYQHHPHMMYGHPTPYGHPHYPYAHPHYHHQDRQNSSTASNAKSNDEGADTSPKSSDPNNHHHYYAHNYHQGHQYPPHPSYYDGRNYSSYPHYHGQNPHHQFYNPYHRGNAPPPGASSSANNAMIAEGGKSSKSSAAPSEPPLEEQPISDTARGSTRLVIGSHTSIHVPRASMMESHEKSSHSPEKDYSPEKECLPSNTTPRNETIFRYGEDSEGRDLLESTEILLSLSKSFDRGDGNKHNHNTRGSVKKELKPKKKAKKAKKVDDAAAANAPGKQPVGERPKSPPRIHHFHKQTNVSTFEPQPSPVKLDPNDIELAPSFQLFNQSFDMNLENLLGPNASFGLGPMKSLSFGLGLPNPSDVGASPRASPMSIHYRMSPRVAADAAGVGHDDFGSGPAQPKLEDGGSNLQVLRASPSTSFGNVMGCGESQPKKDGSSSVIVLGDSARVGTLPAASNRQSLYPKKRKKGQMGKGNATKKTKDSPAKRKKTSKNIDSSLFEVLETHQSMFTKFSFLLPGAKAILDQRSRSMKSNHLNSENDEEVARRRINSALCAFGGGVIPTSDSIGASKSGHEQKYEDSLPDRYYEEENRLSWEIEENPPVELDYEEDGQRANNVEAKRYRCKSCGSTQRNHNCPKEIASLQRDIGVMVYPAVNAFTAAEPGIMTPALDEMNNFVDSPSRSTPLKEETKACGTKDQSLPLVSPDYVKTPQRSINYAGGAWMSNHQSPVNVTPGRDTESPTDLLFVDTQELLPEQYRIVNIKKRKVSSSQYVYPALPLPYGQRKRISNAMFAMSKSIPGLTDECASVLSEARKKDAWDFAVAQLMTQVVVLTHCAVEDSRLDGLSKYLLTFGIAA</sequence>
<organism evidence="2 3">
    <name type="scientific">Skeletonema marinoi</name>
    <dbReference type="NCBI Taxonomy" id="267567"/>
    <lineage>
        <taxon>Eukaryota</taxon>
        <taxon>Sar</taxon>
        <taxon>Stramenopiles</taxon>
        <taxon>Ochrophyta</taxon>
        <taxon>Bacillariophyta</taxon>
        <taxon>Coscinodiscophyceae</taxon>
        <taxon>Thalassiosirophycidae</taxon>
        <taxon>Thalassiosirales</taxon>
        <taxon>Skeletonemataceae</taxon>
        <taxon>Skeletonema</taxon>
        <taxon>Skeletonema marinoi-dohrnii complex</taxon>
    </lineage>
</organism>
<feature type="compositionally biased region" description="Low complexity" evidence="1">
    <location>
        <begin position="297"/>
        <end position="309"/>
    </location>
</feature>
<feature type="compositionally biased region" description="Polar residues" evidence="1">
    <location>
        <begin position="34"/>
        <end position="46"/>
    </location>
</feature>
<feature type="region of interest" description="Disordered" evidence="1">
    <location>
        <begin position="621"/>
        <end position="660"/>
    </location>
</feature>
<feature type="region of interest" description="Disordered" evidence="1">
    <location>
        <begin position="142"/>
        <end position="386"/>
    </location>
</feature>
<protein>
    <submittedName>
        <fullName evidence="2">Uncharacterized protein</fullName>
    </submittedName>
</protein>
<gene>
    <name evidence="2" type="ORF">QTG54_000854</name>
</gene>
<proteinExistence type="predicted"/>
<feature type="compositionally biased region" description="Basic residues" evidence="1">
    <location>
        <begin position="423"/>
        <end position="433"/>
    </location>
</feature>
<name>A0AAD8YNX4_9STRA</name>
<feature type="compositionally biased region" description="Low complexity" evidence="1">
    <location>
        <begin position="145"/>
        <end position="160"/>
    </location>
</feature>
<evidence type="ECO:0000313" key="2">
    <source>
        <dbReference type="EMBL" id="KAK1748915.1"/>
    </source>
</evidence>
<feature type="region of interest" description="Disordered" evidence="1">
    <location>
        <begin position="1"/>
        <end position="98"/>
    </location>
</feature>
<feature type="compositionally biased region" description="Polar residues" evidence="1">
    <location>
        <begin position="205"/>
        <end position="214"/>
    </location>
</feature>
<reference evidence="2" key="1">
    <citation type="submission" date="2023-06" db="EMBL/GenBank/DDBJ databases">
        <title>Survivors Of The Sea: Transcriptome response of Skeletonema marinoi to long-term dormancy.</title>
        <authorList>
            <person name="Pinder M.I.M."/>
            <person name="Kourtchenko O."/>
            <person name="Robertson E.K."/>
            <person name="Larsson T."/>
            <person name="Maumus F."/>
            <person name="Osuna-Cruz C.M."/>
            <person name="Vancaester E."/>
            <person name="Stenow R."/>
            <person name="Vandepoele K."/>
            <person name="Ploug H."/>
            <person name="Bruchert V."/>
            <person name="Godhe A."/>
            <person name="Topel M."/>
        </authorList>
    </citation>
    <scope>NUCLEOTIDE SEQUENCE</scope>
    <source>
        <strain evidence="2">R05AC</strain>
    </source>
</reference>
<evidence type="ECO:0000256" key="1">
    <source>
        <dbReference type="SAM" id="MobiDB-lite"/>
    </source>
</evidence>